<protein>
    <submittedName>
        <fullName evidence="2">Uncharacterized protein</fullName>
    </submittedName>
</protein>
<organism evidence="2 3">
    <name type="scientific">Solanum pinnatisectum</name>
    <name type="common">tansyleaf nightshade</name>
    <dbReference type="NCBI Taxonomy" id="50273"/>
    <lineage>
        <taxon>Eukaryota</taxon>
        <taxon>Viridiplantae</taxon>
        <taxon>Streptophyta</taxon>
        <taxon>Embryophyta</taxon>
        <taxon>Tracheophyta</taxon>
        <taxon>Spermatophyta</taxon>
        <taxon>Magnoliopsida</taxon>
        <taxon>eudicotyledons</taxon>
        <taxon>Gunneridae</taxon>
        <taxon>Pentapetalae</taxon>
        <taxon>asterids</taxon>
        <taxon>lamiids</taxon>
        <taxon>Solanales</taxon>
        <taxon>Solanaceae</taxon>
        <taxon>Solanoideae</taxon>
        <taxon>Solaneae</taxon>
        <taxon>Solanum</taxon>
    </lineage>
</organism>
<reference evidence="2 3" key="1">
    <citation type="submission" date="2023-10" db="EMBL/GenBank/DDBJ databases">
        <title>Genome-Wide Identification Analysis in wild type Solanum Pinnatisectum Reveals Some Genes Defensing Phytophthora Infestans.</title>
        <authorList>
            <person name="Sun C."/>
        </authorList>
    </citation>
    <scope>NUCLEOTIDE SEQUENCE [LARGE SCALE GENOMIC DNA]</scope>
    <source>
        <strain evidence="2">LQN</strain>
        <tissue evidence="2">Leaf</tissue>
    </source>
</reference>
<evidence type="ECO:0000313" key="2">
    <source>
        <dbReference type="EMBL" id="KAK4729503.1"/>
    </source>
</evidence>
<dbReference type="Proteomes" id="UP001311915">
    <property type="component" value="Unassembled WGS sequence"/>
</dbReference>
<accession>A0AAV9LUX2</accession>
<gene>
    <name evidence="2" type="ORF">R3W88_022491</name>
</gene>
<dbReference type="EMBL" id="JAWPEI010000004">
    <property type="protein sequence ID" value="KAK4729503.1"/>
    <property type="molecule type" value="Genomic_DNA"/>
</dbReference>
<keyword evidence="1" id="KW-0472">Membrane</keyword>
<feature type="transmembrane region" description="Helical" evidence="1">
    <location>
        <begin position="28"/>
        <end position="49"/>
    </location>
</feature>
<sequence length="73" mass="8714">MMSQREEKKTFPILSFHFPLSPFQLRRFLFLLDYLFFLFFFLSSMHLALDSSSNPLLLLQKHINHNVKLLAVV</sequence>
<keyword evidence="1" id="KW-0812">Transmembrane</keyword>
<proteinExistence type="predicted"/>
<keyword evidence="1" id="KW-1133">Transmembrane helix</keyword>
<evidence type="ECO:0000256" key="1">
    <source>
        <dbReference type="SAM" id="Phobius"/>
    </source>
</evidence>
<dbReference type="AlphaFoldDB" id="A0AAV9LUX2"/>
<keyword evidence="3" id="KW-1185">Reference proteome</keyword>
<name>A0AAV9LUX2_9SOLN</name>
<evidence type="ECO:0000313" key="3">
    <source>
        <dbReference type="Proteomes" id="UP001311915"/>
    </source>
</evidence>
<comment type="caution">
    <text evidence="2">The sequence shown here is derived from an EMBL/GenBank/DDBJ whole genome shotgun (WGS) entry which is preliminary data.</text>
</comment>